<dbReference type="AlphaFoldDB" id="A0A8D8TQ19"/>
<dbReference type="PANTHER" id="PTHR23227:SF67">
    <property type="entry name" value="CRANIOFACIAL DEVELOPMENT PROTEIN 2-LIKE"/>
    <property type="match status" value="1"/>
</dbReference>
<feature type="domain" description="Endonuclease/exonuclease/phosphatase" evidence="1">
    <location>
        <begin position="2"/>
        <end position="222"/>
    </location>
</feature>
<evidence type="ECO:0000259" key="1">
    <source>
        <dbReference type="Pfam" id="PF03372"/>
    </source>
</evidence>
<dbReference type="InterPro" id="IPR036691">
    <property type="entry name" value="Endo/exonu/phosph_ase_sf"/>
</dbReference>
<dbReference type="Pfam" id="PF03372">
    <property type="entry name" value="Exo_endo_phos"/>
    <property type="match status" value="1"/>
</dbReference>
<accession>A0A8D8TQ19</accession>
<evidence type="ECO:0000313" key="2">
    <source>
        <dbReference type="EMBL" id="CAG6690779.1"/>
    </source>
</evidence>
<dbReference type="GO" id="GO:0003824">
    <property type="term" value="F:catalytic activity"/>
    <property type="evidence" value="ECO:0007669"/>
    <property type="project" value="InterPro"/>
</dbReference>
<proteinExistence type="predicted"/>
<dbReference type="InterPro" id="IPR005135">
    <property type="entry name" value="Endo/exonuclease/phosphatase"/>
</dbReference>
<dbReference type="PANTHER" id="PTHR23227">
    <property type="entry name" value="BUCENTAUR RELATED"/>
    <property type="match status" value="1"/>
</dbReference>
<dbReference type="Gene3D" id="3.60.10.10">
    <property type="entry name" value="Endonuclease/exonuclease/phosphatase"/>
    <property type="match status" value="1"/>
</dbReference>
<dbReference type="SUPFAM" id="SSF56219">
    <property type="entry name" value="DNase I-like"/>
    <property type="match status" value="1"/>
</dbReference>
<organism evidence="2">
    <name type="scientific">Cacopsylla melanoneura</name>
    <dbReference type="NCBI Taxonomy" id="428564"/>
    <lineage>
        <taxon>Eukaryota</taxon>
        <taxon>Metazoa</taxon>
        <taxon>Ecdysozoa</taxon>
        <taxon>Arthropoda</taxon>
        <taxon>Hexapoda</taxon>
        <taxon>Insecta</taxon>
        <taxon>Pterygota</taxon>
        <taxon>Neoptera</taxon>
        <taxon>Paraneoptera</taxon>
        <taxon>Hemiptera</taxon>
        <taxon>Sternorrhyncha</taxon>
        <taxon>Psylloidea</taxon>
        <taxon>Psyllidae</taxon>
        <taxon>Psyllinae</taxon>
        <taxon>Cacopsylla</taxon>
    </lineage>
</organism>
<reference evidence="2" key="1">
    <citation type="submission" date="2021-05" db="EMBL/GenBank/DDBJ databases">
        <authorList>
            <person name="Alioto T."/>
            <person name="Alioto T."/>
            <person name="Gomez Garrido J."/>
        </authorList>
    </citation>
    <scope>NUCLEOTIDE SEQUENCE</scope>
</reference>
<dbReference type="EMBL" id="HBUF01299426">
    <property type="protein sequence ID" value="CAG6690779.1"/>
    <property type="molecule type" value="Transcribed_RNA"/>
</dbReference>
<sequence length="255" mass="29415">MQEVADEMLKYNFDLLAVQEIRWQGQGRIDKKDFSLIYSGPNMKTGLFGTGFLINKTVRGSILDYQTVNDRICKIRLKGKFRNVSIVSIHAPTDEKSEDEKDSFYETLDEVLSHIPRYDLTLVMDDFNAQIGRLESKSSVAGPFTLHDFNNDNGDYLTEFASRNKLIIRSTTFQHRKINLGTWKMPGSQIVNQIDHVLVSQRHYSSLTDVRVCRGPNCDSDHYLVKAVVREKLSMVQTLKKTKHTKYYIKQILKV</sequence>
<protein>
    <submittedName>
        <fullName evidence="2">Craniofacial development protein 2</fullName>
    </submittedName>
</protein>
<dbReference type="InterPro" id="IPR027124">
    <property type="entry name" value="Swc5/CFDP1/2"/>
</dbReference>
<dbReference type="CDD" id="cd09076">
    <property type="entry name" value="L1-EN"/>
    <property type="match status" value="1"/>
</dbReference>
<name>A0A8D8TQ19_9HEMI</name>